<sequence>IHCIHCCLLELFVLGLNHGGWGVCECAVRKIYIWNYSQSKQSLTGDFKEQNIIIHAVLKRQLTENVKFCDRLLVPVLF</sequence>
<protein>
    <submittedName>
        <fullName evidence="2">Uncharacterized protein</fullName>
    </submittedName>
</protein>
<accession>A0A671LXH7</accession>
<keyword evidence="1" id="KW-0732">Signal</keyword>
<organism evidence="2 3">
    <name type="scientific">Sinocyclocheilus anshuiensis</name>
    <dbReference type="NCBI Taxonomy" id="1608454"/>
    <lineage>
        <taxon>Eukaryota</taxon>
        <taxon>Metazoa</taxon>
        <taxon>Chordata</taxon>
        <taxon>Craniata</taxon>
        <taxon>Vertebrata</taxon>
        <taxon>Euteleostomi</taxon>
        <taxon>Actinopterygii</taxon>
        <taxon>Neopterygii</taxon>
        <taxon>Teleostei</taxon>
        <taxon>Ostariophysi</taxon>
        <taxon>Cypriniformes</taxon>
        <taxon>Cyprinidae</taxon>
        <taxon>Cyprininae</taxon>
        <taxon>Sinocyclocheilus</taxon>
    </lineage>
</organism>
<reference evidence="2" key="1">
    <citation type="submission" date="2025-08" db="UniProtKB">
        <authorList>
            <consortium name="Ensembl"/>
        </authorList>
    </citation>
    <scope>IDENTIFICATION</scope>
</reference>
<evidence type="ECO:0000313" key="3">
    <source>
        <dbReference type="Proteomes" id="UP000472260"/>
    </source>
</evidence>
<name>A0A671LXH7_9TELE</name>
<reference evidence="2" key="2">
    <citation type="submission" date="2025-09" db="UniProtKB">
        <authorList>
            <consortium name="Ensembl"/>
        </authorList>
    </citation>
    <scope>IDENTIFICATION</scope>
</reference>
<dbReference type="Proteomes" id="UP000472260">
    <property type="component" value="Unassembled WGS sequence"/>
</dbReference>
<feature type="chain" id="PRO_5025350635" evidence="1">
    <location>
        <begin position="23"/>
        <end position="78"/>
    </location>
</feature>
<feature type="signal peptide" evidence="1">
    <location>
        <begin position="1"/>
        <end position="22"/>
    </location>
</feature>
<keyword evidence="3" id="KW-1185">Reference proteome</keyword>
<dbReference type="Ensembl" id="ENSSANT00000026957.1">
    <property type="protein sequence ID" value="ENSSANP00000025297.1"/>
    <property type="gene ID" value="ENSSANG00000013087.1"/>
</dbReference>
<dbReference type="AlphaFoldDB" id="A0A671LXH7"/>
<evidence type="ECO:0000256" key="1">
    <source>
        <dbReference type="SAM" id="SignalP"/>
    </source>
</evidence>
<proteinExistence type="predicted"/>
<evidence type="ECO:0000313" key="2">
    <source>
        <dbReference type="Ensembl" id="ENSSANP00000025297.1"/>
    </source>
</evidence>